<dbReference type="eggNOG" id="COG0520">
    <property type="taxonomic scope" value="Bacteria"/>
</dbReference>
<dbReference type="AlphaFoldDB" id="E3J0P5"/>
<dbReference type="Proteomes" id="UP000002484">
    <property type="component" value="Chromosome"/>
</dbReference>
<keyword evidence="5" id="KW-0032">Aminotransferase</keyword>
<evidence type="ECO:0000313" key="6">
    <source>
        <dbReference type="Proteomes" id="UP000002484"/>
    </source>
</evidence>
<dbReference type="Gene3D" id="3.90.1150.10">
    <property type="entry name" value="Aspartate Aminotransferase, domain 1"/>
    <property type="match status" value="1"/>
</dbReference>
<keyword evidence="5" id="KW-0808">Transferase</keyword>
<dbReference type="KEGG" id="fri:FraEuI1c_4824"/>
<organism evidence="5 6">
    <name type="scientific">Pseudofrankia inefficax (strain DSM 45817 / CECT 9037 / DDB 130130 / EuI1c)</name>
    <name type="common">Frankia inefficax</name>
    <dbReference type="NCBI Taxonomy" id="298654"/>
    <lineage>
        <taxon>Bacteria</taxon>
        <taxon>Bacillati</taxon>
        <taxon>Actinomycetota</taxon>
        <taxon>Actinomycetes</taxon>
        <taxon>Frankiales</taxon>
        <taxon>Frankiaceae</taxon>
        <taxon>Pseudofrankia</taxon>
    </lineage>
</organism>
<dbReference type="GO" id="GO:0008483">
    <property type="term" value="F:transaminase activity"/>
    <property type="evidence" value="ECO:0007669"/>
    <property type="project" value="UniProtKB-KW"/>
</dbReference>
<evidence type="ECO:0000256" key="1">
    <source>
        <dbReference type="ARBA" id="ARBA00001933"/>
    </source>
</evidence>
<dbReference type="STRING" id="298654.FraEuI1c_4824"/>
<dbReference type="Gene3D" id="3.40.640.10">
    <property type="entry name" value="Type I PLP-dependent aspartate aminotransferase-like (Major domain)"/>
    <property type="match status" value="1"/>
</dbReference>
<dbReference type="SUPFAM" id="SSF53383">
    <property type="entry name" value="PLP-dependent transferases"/>
    <property type="match status" value="1"/>
</dbReference>
<dbReference type="InterPro" id="IPR015421">
    <property type="entry name" value="PyrdxlP-dep_Trfase_major"/>
</dbReference>
<accession>E3J0P5</accession>
<keyword evidence="6" id="KW-1185">Reference proteome</keyword>
<dbReference type="HOGENOM" id="CLU_003433_2_1_11"/>
<feature type="compositionally biased region" description="Low complexity" evidence="3">
    <location>
        <begin position="20"/>
        <end position="34"/>
    </location>
</feature>
<dbReference type="PANTHER" id="PTHR43586">
    <property type="entry name" value="CYSTEINE DESULFURASE"/>
    <property type="match status" value="1"/>
</dbReference>
<evidence type="ECO:0000259" key="4">
    <source>
        <dbReference type="Pfam" id="PF00266"/>
    </source>
</evidence>
<dbReference type="EMBL" id="CP002299">
    <property type="protein sequence ID" value="ADP82814.1"/>
    <property type="molecule type" value="Genomic_DNA"/>
</dbReference>
<protein>
    <submittedName>
        <fullName evidence="5">Aminotransferase class V</fullName>
    </submittedName>
</protein>
<gene>
    <name evidence="5" type="ordered locus">FraEuI1c_4824</name>
</gene>
<feature type="domain" description="Aminotransferase class V" evidence="4">
    <location>
        <begin position="69"/>
        <end position="440"/>
    </location>
</feature>
<feature type="region of interest" description="Disordered" evidence="3">
    <location>
        <begin position="1"/>
        <end position="46"/>
    </location>
</feature>
<evidence type="ECO:0000313" key="5">
    <source>
        <dbReference type="EMBL" id="ADP82814.1"/>
    </source>
</evidence>
<dbReference type="InterPro" id="IPR015424">
    <property type="entry name" value="PyrdxlP-dep_Trfase"/>
</dbReference>
<dbReference type="InterPro" id="IPR000192">
    <property type="entry name" value="Aminotrans_V_dom"/>
</dbReference>
<keyword evidence="2" id="KW-0663">Pyridoxal phosphate</keyword>
<reference evidence="5 6" key="1">
    <citation type="submission" date="2010-10" db="EMBL/GenBank/DDBJ databases">
        <title>Complete sequence of Frankia sp. EuI1c.</title>
        <authorList>
            <consortium name="US DOE Joint Genome Institute"/>
            <person name="Lucas S."/>
            <person name="Copeland A."/>
            <person name="Lapidus A."/>
            <person name="Cheng J.-F."/>
            <person name="Bruce D."/>
            <person name="Goodwin L."/>
            <person name="Pitluck S."/>
            <person name="Chertkov O."/>
            <person name="Detter J.C."/>
            <person name="Han C."/>
            <person name="Tapia R."/>
            <person name="Land M."/>
            <person name="Hauser L."/>
            <person name="Jeffries C."/>
            <person name="Kyrpides N."/>
            <person name="Ivanova N."/>
            <person name="Mikhailova N."/>
            <person name="Beauchemin N."/>
            <person name="Sen A."/>
            <person name="Sur S.A."/>
            <person name="Gtari M."/>
            <person name="Wall L."/>
            <person name="Tisa L."/>
            <person name="Woyke T."/>
        </authorList>
    </citation>
    <scope>NUCLEOTIDE SEQUENCE [LARGE SCALE GENOMIC DNA]</scope>
    <source>
        <strain evidence="6">DSM 45817 / CECT 9037 / EuI1c</strain>
    </source>
</reference>
<evidence type="ECO:0000256" key="3">
    <source>
        <dbReference type="SAM" id="MobiDB-lite"/>
    </source>
</evidence>
<dbReference type="RefSeq" id="WP_013425932.1">
    <property type="nucleotide sequence ID" value="NC_014666.1"/>
</dbReference>
<dbReference type="InParanoid" id="E3J0P5"/>
<dbReference type="Pfam" id="PF00266">
    <property type="entry name" value="Aminotran_5"/>
    <property type="match status" value="1"/>
</dbReference>
<proteinExistence type="predicted"/>
<comment type="cofactor">
    <cofactor evidence="1">
        <name>pyridoxal 5'-phosphate</name>
        <dbReference type="ChEBI" id="CHEBI:597326"/>
    </cofactor>
</comment>
<dbReference type="PANTHER" id="PTHR43586:SF8">
    <property type="entry name" value="CYSTEINE DESULFURASE 1, CHLOROPLASTIC"/>
    <property type="match status" value="1"/>
</dbReference>
<evidence type="ECO:0000256" key="2">
    <source>
        <dbReference type="ARBA" id="ARBA00022898"/>
    </source>
</evidence>
<dbReference type="InterPro" id="IPR015422">
    <property type="entry name" value="PyrdxlP-dep_Trfase_small"/>
</dbReference>
<name>E3J0P5_PSEI1</name>
<sequence>MADTGNRQPTAGRAESPVDPAGEGPAGEGPAAPGQRRPTAAAEPALPGDELGQAWLAARAGLTVTHLDTAAAGVPSGAVRAAQAAYLATEASVGSYVAQYEVAAGPLTAARETLAGLLDPALRAADVAFHHNATSGLAALLAAWPLPPGGRVGIVPSDFRSNWLALLDRAARDGLELVDLPTQPDGRLDVDRLARGDGPAALDGLDLVMFPEVPSQRGIVQPTAAVAALCRAAGVPLLLDVAQSLGQVDVTAAGATGGVTAYAGTSRKWLCGPRGVGFVAVRPDFAERLGVAAASGYAAGWEPAPAAPGGSRLVPAPGMGRFDVGEAPVAGWLGFAAALAEHADAGPGAVRARIHALAGAARRRLDGLAGWRLGEDVGSPCGIVALLPPAGVDPATVKDRLAREERILTTAIGPARARDAVPVLRVSPPVHATLADLDRLAEAVERLSH</sequence>